<name>A0ABM1EKM0_PRICU</name>
<gene>
    <name evidence="4" type="primary">LOC106813188</name>
</gene>
<evidence type="ECO:0000313" key="4">
    <source>
        <dbReference type="RefSeq" id="XP_014672741.1"/>
    </source>
</evidence>
<sequence length="327" mass="36617">MKDILQTVQSNAKHQTLQHKEPERGAVAKVAEQSVFPERVSLEGIISEENEHQEITTFPPSLLPSYIQDPIKHGGPPVIDLDSDPQQPSDLKFSIDIPSTEWMSEPSPFSQAADGGATSGGWEVEQVQSDPSYDAMPRVYPSTANQLVAQRPVPRNRPLAMLPKSRRQIPSRELVARCRQLPLVQSGSFTQAHGPSTSRSCNFSRVKEGELPHLILNSKKWDVCDPKKGCTLLAIKLAVSVFGTDVLAVSSPGGKNGLNPLDPDRMQMIKEMVQQRFSHIWSPQEFELQWKRCVISILQRCKFCRNQLRKRMLSISASTRLGRAFMR</sequence>
<dbReference type="Proteomes" id="UP000695022">
    <property type="component" value="Unplaced"/>
</dbReference>
<protein>
    <submittedName>
        <fullName evidence="4">Uncharacterized protein LOC106813188</fullName>
    </submittedName>
</protein>
<dbReference type="Pfam" id="PF10523">
    <property type="entry name" value="BEN"/>
    <property type="match status" value="1"/>
</dbReference>
<organism evidence="3 4">
    <name type="scientific">Priapulus caudatus</name>
    <name type="common">Priapulid worm</name>
    <dbReference type="NCBI Taxonomy" id="37621"/>
    <lineage>
        <taxon>Eukaryota</taxon>
        <taxon>Metazoa</taxon>
        <taxon>Ecdysozoa</taxon>
        <taxon>Scalidophora</taxon>
        <taxon>Priapulida</taxon>
        <taxon>Priapulimorpha</taxon>
        <taxon>Priapulimorphida</taxon>
        <taxon>Priapulidae</taxon>
        <taxon>Priapulus</taxon>
    </lineage>
</organism>
<evidence type="ECO:0000256" key="1">
    <source>
        <dbReference type="SAM" id="MobiDB-lite"/>
    </source>
</evidence>
<feature type="domain" description="BEN" evidence="2">
    <location>
        <begin position="200"/>
        <end position="308"/>
    </location>
</feature>
<keyword evidence="3" id="KW-1185">Reference proteome</keyword>
<dbReference type="SMART" id="SM01025">
    <property type="entry name" value="BEN"/>
    <property type="match status" value="1"/>
</dbReference>
<proteinExistence type="predicted"/>
<dbReference type="GeneID" id="106813188"/>
<accession>A0ABM1EKM0</accession>
<dbReference type="InterPro" id="IPR018379">
    <property type="entry name" value="BEN_domain"/>
</dbReference>
<evidence type="ECO:0000313" key="3">
    <source>
        <dbReference type="Proteomes" id="UP000695022"/>
    </source>
</evidence>
<reference evidence="4" key="1">
    <citation type="submission" date="2025-08" db="UniProtKB">
        <authorList>
            <consortium name="RefSeq"/>
        </authorList>
    </citation>
    <scope>IDENTIFICATION</scope>
</reference>
<feature type="region of interest" description="Disordered" evidence="1">
    <location>
        <begin position="1"/>
        <end position="26"/>
    </location>
</feature>
<evidence type="ECO:0000259" key="2">
    <source>
        <dbReference type="PROSITE" id="PS51457"/>
    </source>
</evidence>
<dbReference type="PROSITE" id="PS51457">
    <property type="entry name" value="BEN"/>
    <property type="match status" value="1"/>
</dbReference>
<feature type="compositionally biased region" description="Polar residues" evidence="1">
    <location>
        <begin position="1"/>
        <end position="15"/>
    </location>
</feature>
<dbReference type="RefSeq" id="XP_014672741.1">
    <property type="nucleotide sequence ID" value="XM_014817255.1"/>
</dbReference>